<dbReference type="InterPro" id="IPR051270">
    <property type="entry name" value="Tyrosine-tRNA_ligase_regulator"/>
</dbReference>
<keyword evidence="1 3" id="KW-0820">tRNA-binding</keyword>
<sequence length="283" mass="30926">MNIRLSYPTHELNSLIPCSLARQDLIPHMALASIHARLLLSASFLRPRLSSSSFSLTSPLAFFPLRFPRASFCCSVSDDLSATTATTVPPATAPPQGRETEEEEKESGKDPVREAAEALDIRVGKVLKAWRHPEADSLYVEEVDLGEPEPRTICSGLVNYVPLELLQDSKVVVLANLKPRNMRGIKSNGMLMAASDEAHENVELLVPPEGAVPGERIWFGSEDEKDKQSDAATPNQVQKKKIWESVQPNLKTTESCVAVLGSLPMRTSAGEVTSKSLKNARIS</sequence>
<dbReference type="AlphaFoldDB" id="A0AAV8H316"/>
<dbReference type="PANTHER" id="PTHR11586">
    <property type="entry name" value="TRNA-AMINOACYLATION COFACTOR ARC1 FAMILY MEMBER"/>
    <property type="match status" value="1"/>
</dbReference>
<dbReference type="Gene3D" id="2.40.50.140">
    <property type="entry name" value="Nucleic acid-binding proteins"/>
    <property type="match status" value="1"/>
</dbReference>
<name>A0AAV8H316_9POAL</name>
<evidence type="ECO:0000313" key="6">
    <source>
        <dbReference type="EMBL" id="KAJ4810196.1"/>
    </source>
</evidence>
<dbReference type="EMBL" id="JAMFTS010000001">
    <property type="protein sequence ID" value="KAJ4810196.1"/>
    <property type="molecule type" value="Genomic_DNA"/>
</dbReference>
<dbReference type="SUPFAM" id="SSF50249">
    <property type="entry name" value="Nucleic acid-binding proteins"/>
    <property type="match status" value="1"/>
</dbReference>
<protein>
    <recommendedName>
        <fullName evidence="5">tRNA-binding domain-containing protein</fullName>
    </recommendedName>
</protein>
<evidence type="ECO:0000313" key="7">
    <source>
        <dbReference type="Proteomes" id="UP001140206"/>
    </source>
</evidence>
<dbReference type="PANTHER" id="PTHR11586:SF47">
    <property type="entry name" value="NUCLEIC ACID-BINDING, OB-FOLD-LIKE PROTEIN"/>
    <property type="match status" value="1"/>
</dbReference>
<keyword evidence="7" id="KW-1185">Reference proteome</keyword>
<dbReference type="Proteomes" id="UP001140206">
    <property type="component" value="Chromosome 1"/>
</dbReference>
<dbReference type="Pfam" id="PF01588">
    <property type="entry name" value="tRNA_bind"/>
    <property type="match status" value="1"/>
</dbReference>
<evidence type="ECO:0000256" key="3">
    <source>
        <dbReference type="PROSITE-ProRule" id="PRU00209"/>
    </source>
</evidence>
<reference evidence="6" key="1">
    <citation type="submission" date="2022-08" db="EMBL/GenBank/DDBJ databases">
        <authorList>
            <person name="Marques A."/>
        </authorList>
    </citation>
    <scope>NUCLEOTIDE SEQUENCE</scope>
    <source>
        <strain evidence="6">RhyPub2mFocal</strain>
        <tissue evidence="6">Leaves</tissue>
    </source>
</reference>
<comment type="caution">
    <text evidence="6">The sequence shown here is derived from an EMBL/GenBank/DDBJ whole genome shotgun (WGS) entry which is preliminary data.</text>
</comment>
<dbReference type="PROSITE" id="PS50886">
    <property type="entry name" value="TRBD"/>
    <property type="match status" value="1"/>
</dbReference>
<feature type="region of interest" description="Disordered" evidence="4">
    <location>
        <begin position="84"/>
        <end position="114"/>
    </location>
</feature>
<proteinExistence type="predicted"/>
<dbReference type="InterPro" id="IPR012340">
    <property type="entry name" value="NA-bd_OB-fold"/>
</dbReference>
<dbReference type="GO" id="GO:0000049">
    <property type="term" value="F:tRNA binding"/>
    <property type="evidence" value="ECO:0007669"/>
    <property type="project" value="UniProtKB-UniRule"/>
</dbReference>
<dbReference type="FunFam" id="2.40.50.140:FF:000225">
    <property type="entry name" value="tyrosine--tRNA ligase, cytoplasmic"/>
    <property type="match status" value="1"/>
</dbReference>
<keyword evidence="2 3" id="KW-0694">RNA-binding</keyword>
<evidence type="ECO:0000259" key="5">
    <source>
        <dbReference type="PROSITE" id="PS50886"/>
    </source>
</evidence>
<dbReference type="InterPro" id="IPR002547">
    <property type="entry name" value="tRNA-bd_dom"/>
</dbReference>
<dbReference type="CDD" id="cd02799">
    <property type="entry name" value="tRNA_bind_EMAP-II_like"/>
    <property type="match status" value="1"/>
</dbReference>
<accession>A0AAV8H316</accession>
<evidence type="ECO:0000256" key="2">
    <source>
        <dbReference type="ARBA" id="ARBA00022884"/>
    </source>
</evidence>
<evidence type="ECO:0000256" key="4">
    <source>
        <dbReference type="SAM" id="MobiDB-lite"/>
    </source>
</evidence>
<gene>
    <name evidence="6" type="ORF">LUZ62_022762</name>
</gene>
<feature type="domain" description="TRNA-binding" evidence="5">
    <location>
        <begin position="115"/>
        <end position="218"/>
    </location>
</feature>
<organism evidence="6 7">
    <name type="scientific">Rhynchospora pubera</name>
    <dbReference type="NCBI Taxonomy" id="906938"/>
    <lineage>
        <taxon>Eukaryota</taxon>
        <taxon>Viridiplantae</taxon>
        <taxon>Streptophyta</taxon>
        <taxon>Embryophyta</taxon>
        <taxon>Tracheophyta</taxon>
        <taxon>Spermatophyta</taxon>
        <taxon>Magnoliopsida</taxon>
        <taxon>Liliopsida</taxon>
        <taxon>Poales</taxon>
        <taxon>Cyperaceae</taxon>
        <taxon>Cyperoideae</taxon>
        <taxon>Rhynchosporeae</taxon>
        <taxon>Rhynchospora</taxon>
    </lineage>
</organism>
<evidence type="ECO:0000256" key="1">
    <source>
        <dbReference type="ARBA" id="ARBA00022555"/>
    </source>
</evidence>